<dbReference type="EMBL" id="VNIB01000009">
    <property type="protein sequence ID" value="TYO97701.1"/>
    <property type="molecule type" value="Genomic_DNA"/>
</dbReference>
<feature type="domain" description="Fe/B12 periplasmic-binding" evidence="3">
    <location>
        <begin position="41"/>
        <end position="292"/>
    </location>
</feature>
<name>A0A5D3WGV5_9BACT</name>
<keyword evidence="5" id="KW-1185">Reference proteome</keyword>
<reference evidence="4 5" key="1">
    <citation type="submission" date="2019-07" db="EMBL/GenBank/DDBJ databases">
        <title>Genomic Encyclopedia of Type Strains, Phase IV (KMG-IV): sequencing the most valuable type-strain genomes for metagenomic binning, comparative biology and taxonomic classification.</title>
        <authorList>
            <person name="Goeker M."/>
        </authorList>
    </citation>
    <scope>NUCLEOTIDE SEQUENCE [LARGE SCALE GENOMIC DNA]</scope>
    <source>
        <strain evidence="4 5">SS015</strain>
    </source>
</reference>
<dbReference type="Pfam" id="PF01497">
    <property type="entry name" value="Peripla_BP_2"/>
    <property type="match status" value="1"/>
</dbReference>
<dbReference type="InterPro" id="IPR002491">
    <property type="entry name" value="ABC_transptr_periplasmic_BD"/>
</dbReference>
<evidence type="ECO:0000259" key="3">
    <source>
        <dbReference type="PROSITE" id="PS50983"/>
    </source>
</evidence>
<keyword evidence="1 2" id="KW-0732">Signal</keyword>
<dbReference type="PANTHER" id="PTHR30535">
    <property type="entry name" value="VITAMIN B12-BINDING PROTEIN"/>
    <property type="match status" value="1"/>
</dbReference>
<dbReference type="InterPro" id="IPR054828">
    <property type="entry name" value="Vit_B12_bind_prot"/>
</dbReference>
<evidence type="ECO:0000256" key="2">
    <source>
        <dbReference type="SAM" id="SignalP"/>
    </source>
</evidence>
<feature type="chain" id="PRO_5022848835" evidence="2">
    <location>
        <begin position="23"/>
        <end position="299"/>
    </location>
</feature>
<dbReference type="NCBIfam" id="NF038402">
    <property type="entry name" value="TroA_like"/>
    <property type="match status" value="1"/>
</dbReference>
<dbReference type="AlphaFoldDB" id="A0A5D3WGV5"/>
<accession>A0A5D3WGV5</accession>
<feature type="signal peptide" evidence="2">
    <location>
        <begin position="1"/>
        <end position="22"/>
    </location>
</feature>
<dbReference type="InterPro" id="IPR050902">
    <property type="entry name" value="ABC_Transporter_SBP"/>
</dbReference>
<dbReference type="SUPFAM" id="SSF53807">
    <property type="entry name" value="Helical backbone' metal receptor"/>
    <property type="match status" value="1"/>
</dbReference>
<dbReference type="OrthoDB" id="9787830at2"/>
<dbReference type="PANTHER" id="PTHR30535:SF34">
    <property type="entry name" value="MOLYBDATE-BINDING PROTEIN MOLA"/>
    <property type="match status" value="1"/>
</dbReference>
<dbReference type="Gene3D" id="3.40.50.1980">
    <property type="entry name" value="Nitrogenase molybdenum iron protein domain"/>
    <property type="match status" value="2"/>
</dbReference>
<sequence length="299" mass="31655">MKRIVLVSLLICCLLSPVAARAAVWTDAVGRRVELPDQPRRIVSLVPAVTEILFALGLDERIAGVTRFCDWPEAARSKPKVGGYANPSLEAVLQRQPDLVFVSADVAGPNLLARMERLGLKVYVVYPRGLDETLAMIRAVGRVTGRAAAGEELAGELAATVARVRNAVAGKSRPRVLFCVMMQPLTVAGPETLVGDLIEAAGGVNVVSAGVSRYPTWGSEALLLADPDVIVVSPHPGTPDPAGLFSAWPELTAVKTGRIVSINPDWVHRPGPRLGRGLVALAAAFHGIDPVSLQAEVQP</sequence>
<gene>
    <name evidence="4" type="ORF">EDC39_109105</name>
</gene>
<proteinExistence type="predicted"/>
<comment type="caution">
    <text evidence="4">The sequence shown here is derived from an EMBL/GenBank/DDBJ whole genome shotgun (WGS) entry which is preliminary data.</text>
</comment>
<dbReference type="RefSeq" id="WP_148896345.1">
    <property type="nucleotide sequence ID" value="NZ_VNIB01000009.1"/>
</dbReference>
<dbReference type="CDD" id="cd01144">
    <property type="entry name" value="BtuF"/>
    <property type="match status" value="1"/>
</dbReference>
<protein>
    <submittedName>
        <fullName evidence="4">Iron complex transport system substrate-binding protein</fullName>
    </submittedName>
</protein>
<evidence type="ECO:0000256" key="1">
    <source>
        <dbReference type="ARBA" id="ARBA00022729"/>
    </source>
</evidence>
<dbReference type="Proteomes" id="UP000324159">
    <property type="component" value="Unassembled WGS sequence"/>
</dbReference>
<evidence type="ECO:0000313" key="4">
    <source>
        <dbReference type="EMBL" id="TYO97701.1"/>
    </source>
</evidence>
<organism evidence="4 5">
    <name type="scientific">Geothermobacter ehrlichii</name>
    <dbReference type="NCBI Taxonomy" id="213224"/>
    <lineage>
        <taxon>Bacteria</taxon>
        <taxon>Pseudomonadati</taxon>
        <taxon>Thermodesulfobacteriota</taxon>
        <taxon>Desulfuromonadia</taxon>
        <taxon>Desulfuromonadales</taxon>
        <taxon>Geothermobacteraceae</taxon>
        <taxon>Geothermobacter</taxon>
    </lineage>
</organism>
<dbReference type="GO" id="GO:0071281">
    <property type="term" value="P:cellular response to iron ion"/>
    <property type="evidence" value="ECO:0007669"/>
    <property type="project" value="TreeGrafter"/>
</dbReference>
<evidence type="ECO:0000313" key="5">
    <source>
        <dbReference type="Proteomes" id="UP000324159"/>
    </source>
</evidence>
<dbReference type="PROSITE" id="PS50983">
    <property type="entry name" value="FE_B12_PBP"/>
    <property type="match status" value="1"/>
</dbReference>